<dbReference type="AlphaFoldDB" id="M3CCG4"/>
<organism evidence="1 2">
    <name type="scientific">Streptomyces mobaraensis (strain ATCC 29032 / DSM 40847 / JCM 4168 / NBRC 13819 / NCIMB 11159 / IPCR 16-22)</name>
    <dbReference type="NCBI Taxonomy" id="1223523"/>
    <lineage>
        <taxon>Bacteria</taxon>
        <taxon>Bacillati</taxon>
        <taxon>Actinomycetota</taxon>
        <taxon>Actinomycetes</taxon>
        <taxon>Kitasatosporales</taxon>
        <taxon>Streptomycetaceae</taxon>
        <taxon>Streptomyces</taxon>
    </lineage>
</organism>
<evidence type="ECO:0000313" key="2">
    <source>
        <dbReference type="Proteomes" id="UP000011740"/>
    </source>
</evidence>
<dbReference type="RefSeq" id="WP_004940068.1">
    <property type="nucleotide sequence ID" value="NZ_AORZ01000008.1"/>
</dbReference>
<sequence>MSASLPEQPPLNECLLIQQVAELEPGAPHADAFAPQNTSTSANAQIFAPDDCAGTPKVVLKPGSNPEPDDVTFRAVKFVLPD</sequence>
<dbReference type="PATRIC" id="fig|1223523.3.peg.961"/>
<proteinExistence type="predicted"/>
<reference evidence="1 2" key="1">
    <citation type="journal article" date="2013" name="Genome Announc.">
        <title>Whole-Genome Shotgun Assembly and Analysis of the Genome of Streptomyces mobaraensis DSM 40847, a Strain for Industrial Production of Microbial Transglutaminase.</title>
        <authorList>
            <person name="Yang H."/>
            <person name="He T."/>
            <person name="Wu W."/>
            <person name="Zhu W."/>
            <person name="Lu B."/>
            <person name="Sun W."/>
        </authorList>
    </citation>
    <scope>NUCLEOTIDE SEQUENCE [LARGE SCALE GENOMIC DNA]</scope>
    <source>
        <strain evidence="1 2">DSM 40847</strain>
    </source>
</reference>
<name>M3CCG4_STRM1</name>
<accession>M3CCG4</accession>
<dbReference type="EMBL" id="AORZ01000008">
    <property type="protein sequence ID" value="EMF01681.1"/>
    <property type="molecule type" value="Genomic_DNA"/>
</dbReference>
<evidence type="ECO:0000313" key="1">
    <source>
        <dbReference type="EMBL" id="EMF01681.1"/>
    </source>
</evidence>
<protein>
    <submittedName>
        <fullName evidence="1">Uncharacterized protein</fullName>
    </submittedName>
</protein>
<dbReference type="Proteomes" id="UP000011740">
    <property type="component" value="Unassembled WGS sequence"/>
</dbReference>
<comment type="caution">
    <text evidence="1">The sequence shown here is derived from an EMBL/GenBank/DDBJ whole genome shotgun (WGS) entry which is preliminary data.</text>
</comment>
<gene>
    <name evidence="1" type="ORF">H340_04744</name>
</gene>